<organism evidence="2 3">
    <name type="scientific">Marchantia polymorpha</name>
    <name type="common">Common liverwort</name>
    <name type="synonym">Marchantia aquatica</name>
    <dbReference type="NCBI Taxonomy" id="3197"/>
    <lineage>
        <taxon>Eukaryota</taxon>
        <taxon>Viridiplantae</taxon>
        <taxon>Streptophyta</taxon>
        <taxon>Embryophyta</taxon>
        <taxon>Marchantiophyta</taxon>
        <taxon>Marchantiopsida</taxon>
        <taxon>Marchantiidae</taxon>
        <taxon>Marchantiales</taxon>
        <taxon>Marchantiaceae</taxon>
        <taxon>Marchantia</taxon>
    </lineage>
</organism>
<gene>
    <name evidence="2" type="ORF">MARPO_0119s0038</name>
</gene>
<reference evidence="3" key="1">
    <citation type="journal article" date="2017" name="Cell">
        <title>Insights into land plant evolution garnered from the Marchantia polymorpha genome.</title>
        <authorList>
            <person name="Bowman J.L."/>
            <person name="Kohchi T."/>
            <person name="Yamato K.T."/>
            <person name="Jenkins J."/>
            <person name="Shu S."/>
            <person name="Ishizaki K."/>
            <person name="Yamaoka S."/>
            <person name="Nishihama R."/>
            <person name="Nakamura Y."/>
            <person name="Berger F."/>
            <person name="Adam C."/>
            <person name="Aki S.S."/>
            <person name="Althoff F."/>
            <person name="Araki T."/>
            <person name="Arteaga-Vazquez M.A."/>
            <person name="Balasubrmanian S."/>
            <person name="Barry K."/>
            <person name="Bauer D."/>
            <person name="Boehm C.R."/>
            <person name="Briginshaw L."/>
            <person name="Caballero-Perez J."/>
            <person name="Catarino B."/>
            <person name="Chen F."/>
            <person name="Chiyoda S."/>
            <person name="Chovatia M."/>
            <person name="Davies K.M."/>
            <person name="Delmans M."/>
            <person name="Demura T."/>
            <person name="Dierschke T."/>
            <person name="Dolan L."/>
            <person name="Dorantes-Acosta A.E."/>
            <person name="Eklund D.M."/>
            <person name="Florent S.N."/>
            <person name="Flores-Sandoval E."/>
            <person name="Fujiyama A."/>
            <person name="Fukuzawa H."/>
            <person name="Galik B."/>
            <person name="Grimanelli D."/>
            <person name="Grimwood J."/>
            <person name="Grossniklaus U."/>
            <person name="Hamada T."/>
            <person name="Haseloff J."/>
            <person name="Hetherington A.J."/>
            <person name="Higo A."/>
            <person name="Hirakawa Y."/>
            <person name="Hundley H.N."/>
            <person name="Ikeda Y."/>
            <person name="Inoue K."/>
            <person name="Inoue S.I."/>
            <person name="Ishida S."/>
            <person name="Jia Q."/>
            <person name="Kakita M."/>
            <person name="Kanazawa T."/>
            <person name="Kawai Y."/>
            <person name="Kawashima T."/>
            <person name="Kennedy M."/>
            <person name="Kinose K."/>
            <person name="Kinoshita T."/>
            <person name="Kohara Y."/>
            <person name="Koide E."/>
            <person name="Komatsu K."/>
            <person name="Kopischke S."/>
            <person name="Kubo M."/>
            <person name="Kyozuka J."/>
            <person name="Lagercrantz U."/>
            <person name="Lin S.S."/>
            <person name="Lindquist E."/>
            <person name="Lipzen A.M."/>
            <person name="Lu C.W."/>
            <person name="De Luna E."/>
            <person name="Martienssen R.A."/>
            <person name="Minamino N."/>
            <person name="Mizutani M."/>
            <person name="Mizutani M."/>
            <person name="Mochizuki N."/>
            <person name="Monte I."/>
            <person name="Mosher R."/>
            <person name="Nagasaki H."/>
            <person name="Nakagami H."/>
            <person name="Naramoto S."/>
            <person name="Nishitani K."/>
            <person name="Ohtani M."/>
            <person name="Okamoto T."/>
            <person name="Okumura M."/>
            <person name="Phillips J."/>
            <person name="Pollak B."/>
            <person name="Reinders A."/>
            <person name="Rovekamp M."/>
            <person name="Sano R."/>
            <person name="Sawa S."/>
            <person name="Schmid M.W."/>
            <person name="Shirakawa M."/>
            <person name="Solano R."/>
            <person name="Spunde A."/>
            <person name="Suetsugu N."/>
            <person name="Sugano S."/>
            <person name="Sugiyama A."/>
            <person name="Sun R."/>
            <person name="Suzuki Y."/>
            <person name="Takenaka M."/>
            <person name="Takezawa D."/>
            <person name="Tomogane H."/>
            <person name="Tsuzuki M."/>
            <person name="Ueda T."/>
            <person name="Umeda M."/>
            <person name="Ward J.M."/>
            <person name="Watanabe Y."/>
            <person name="Yazaki K."/>
            <person name="Yokoyama R."/>
            <person name="Yoshitake Y."/>
            <person name="Yotsui I."/>
            <person name="Zachgo S."/>
            <person name="Schmutz J."/>
        </authorList>
    </citation>
    <scope>NUCLEOTIDE SEQUENCE [LARGE SCALE GENOMIC DNA]</scope>
    <source>
        <strain evidence="3">Tak-1</strain>
    </source>
</reference>
<dbReference type="AlphaFoldDB" id="A0A2R6WAF2"/>
<evidence type="ECO:0000313" key="3">
    <source>
        <dbReference type="Proteomes" id="UP000244005"/>
    </source>
</evidence>
<feature type="compositionally biased region" description="Basic and acidic residues" evidence="1">
    <location>
        <begin position="169"/>
        <end position="183"/>
    </location>
</feature>
<evidence type="ECO:0000256" key="1">
    <source>
        <dbReference type="SAM" id="MobiDB-lite"/>
    </source>
</evidence>
<sequence>MFVTVTRDPVSLDAALLNILLHCTAHPSIPASYGRASTRVFVVRGGREWRGVVTRLRQRERSSSALDGLETLERTWHELWLLTPVVVSLIHRFRCGTGVESSLDFAPSVAGFREIELKPRASGSKHRSPPHSFIRSVLLESEQSSERALNREVILTPAQQQQQQPALVSKERRDGKQSRERSFARNRCAARKAFAGTTDVPQPGEVFQMESSLQFDSSSARAAVLGLSWQSIGCITRDEEELMKSRSVKERPSLSSEE</sequence>
<name>A0A2R6WAF2_MARPO</name>
<proteinExistence type="predicted"/>
<dbReference type="Proteomes" id="UP000244005">
    <property type="component" value="Unassembled WGS sequence"/>
</dbReference>
<keyword evidence="3" id="KW-1185">Reference proteome</keyword>
<protein>
    <submittedName>
        <fullName evidence="2">Uncharacterized protein</fullName>
    </submittedName>
</protein>
<dbReference type="EMBL" id="KZ772791">
    <property type="protein sequence ID" value="PTQ30838.1"/>
    <property type="molecule type" value="Genomic_DNA"/>
</dbReference>
<accession>A0A2R6WAF2</accession>
<evidence type="ECO:0000313" key="2">
    <source>
        <dbReference type="EMBL" id="PTQ30838.1"/>
    </source>
</evidence>
<feature type="region of interest" description="Disordered" evidence="1">
    <location>
        <begin position="155"/>
        <end position="184"/>
    </location>
</feature>